<gene>
    <name evidence="9" type="ORF">GI584_09760</name>
</gene>
<feature type="transmembrane region" description="Helical" evidence="7">
    <location>
        <begin position="7"/>
        <end position="31"/>
    </location>
</feature>
<evidence type="ECO:0000256" key="1">
    <source>
        <dbReference type="ARBA" id="ARBA00004651"/>
    </source>
</evidence>
<dbReference type="RefSeq" id="WP_153791116.1">
    <property type="nucleotide sequence ID" value="NZ_CP045915.1"/>
</dbReference>
<dbReference type="Gene3D" id="1.10.3720.10">
    <property type="entry name" value="MetI-like"/>
    <property type="match status" value="1"/>
</dbReference>
<dbReference type="Proteomes" id="UP000339690">
    <property type="component" value="Chromosome"/>
</dbReference>
<keyword evidence="6 7" id="KW-0472">Membrane</keyword>
<dbReference type="CDD" id="cd06261">
    <property type="entry name" value="TM_PBP2"/>
    <property type="match status" value="1"/>
</dbReference>
<organism evidence="9 10">
    <name type="scientific">Gracilibacillus salitolerans</name>
    <dbReference type="NCBI Taxonomy" id="2663022"/>
    <lineage>
        <taxon>Bacteria</taxon>
        <taxon>Bacillati</taxon>
        <taxon>Bacillota</taxon>
        <taxon>Bacilli</taxon>
        <taxon>Bacillales</taxon>
        <taxon>Bacillaceae</taxon>
        <taxon>Gracilibacillus</taxon>
    </lineage>
</organism>
<dbReference type="Pfam" id="PF00528">
    <property type="entry name" value="BPD_transp_1"/>
    <property type="match status" value="1"/>
</dbReference>
<keyword evidence="10" id="KW-1185">Reference proteome</keyword>
<evidence type="ECO:0000256" key="6">
    <source>
        <dbReference type="ARBA" id="ARBA00023136"/>
    </source>
</evidence>
<evidence type="ECO:0000313" key="9">
    <source>
        <dbReference type="EMBL" id="QGH34289.1"/>
    </source>
</evidence>
<feature type="domain" description="ABC transmembrane type-1" evidence="8">
    <location>
        <begin position="82"/>
        <end position="286"/>
    </location>
</feature>
<keyword evidence="2" id="KW-0813">Transport</keyword>
<evidence type="ECO:0000256" key="3">
    <source>
        <dbReference type="ARBA" id="ARBA00022475"/>
    </source>
</evidence>
<dbReference type="PANTHER" id="PTHR30193">
    <property type="entry name" value="ABC TRANSPORTER PERMEASE PROTEIN"/>
    <property type="match status" value="1"/>
</dbReference>
<evidence type="ECO:0000313" key="10">
    <source>
        <dbReference type="Proteomes" id="UP000339690"/>
    </source>
</evidence>
<dbReference type="InterPro" id="IPR000515">
    <property type="entry name" value="MetI-like"/>
</dbReference>
<comment type="subcellular location">
    <subcellularLocation>
        <location evidence="1">Cell membrane</location>
        <topology evidence="1">Multi-pass membrane protein</topology>
    </subcellularLocation>
</comment>
<feature type="transmembrane region" description="Helical" evidence="7">
    <location>
        <begin position="202"/>
        <end position="221"/>
    </location>
</feature>
<dbReference type="KEGG" id="grc:GI584_09760"/>
<reference evidence="9 10" key="1">
    <citation type="submission" date="2019-11" db="EMBL/GenBank/DDBJ databases">
        <title>Gracilibacillus salitolerans sp. nov., a moderate halophile isolated from a saline soil in northwest China.</title>
        <authorList>
            <person name="Gan L."/>
        </authorList>
    </citation>
    <scope>NUCLEOTIDE SEQUENCE [LARGE SCALE GENOMIC DNA]</scope>
    <source>
        <strain evidence="9 10">SCU50</strain>
    </source>
</reference>
<keyword evidence="5 7" id="KW-1133">Transmembrane helix</keyword>
<evidence type="ECO:0000256" key="2">
    <source>
        <dbReference type="ARBA" id="ARBA00022448"/>
    </source>
</evidence>
<dbReference type="GO" id="GO:0055085">
    <property type="term" value="P:transmembrane transport"/>
    <property type="evidence" value="ECO:0007669"/>
    <property type="project" value="InterPro"/>
</dbReference>
<dbReference type="AlphaFoldDB" id="A0A5Q2THF8"/>
<keyword evidence="3" id="KW-1003">Cell membrane</keyword>
<evidence type="ECO:0000259" key="8">
    <source>
        <dbReference type="Pfam" id="PF00528"/>
    </source>
</evidence>
<dbReference type="InterPro" id="IPR051393">
    <property type="entry name" value="ABC_transporter_permease"/>
</dbReference>
<protein>
    <submittedName>
        <fullName evidence="9">ABC transporter permease subunit</fullName>
    </submittedName>
</protein>
<dbReference type="PANTHER" id="PTHR30193:SF37">
    <property type="entry name" value="INNER MEMBRANE ABC TRANSPORTER PERMEASE PROTEIN YCJO"/>
    <property type="match status" value="1"/>
</dbReference>
<keyword evidence="4 7" id="KW-0812">Transmembrane</keyword>
<accession>A0A5Q2THF8</accession>
<feature type="transmembrane region" description="Helical" evidence="7">
    <location>
        <begin position="157"/>
        <end position="181"/>
    </location>
</feature>
<dbReference type="SUPFAM" id="SSF161098">
    <property type="entry name" value="MetI-like"/>
    <property type="match status" value="1"/>
</dbReference>
<dbReference type="InterPro" id="IPR035906">
    <property type="entry name" value="MetI-like_sf"/>
</dbReference>
<feature type="transmembrane region" description="Helical" evidence="7">
    <location>
        <begin position="266"/>
        <end position="285"/>
    </location>
</feature>
<name>A0A5Q2THF8_9BACI</name>
<feature type="transmembrane region" description="Helical" evidence="7">
    <location>
        <begin position="104"/>
        <end position="124"/>
    </location>
</feature>
<evidence type="ECO:0000256" key="7">
    <source>
        <dbReference type="SAM" id="Phobius"/>
    </source>
</evidence>
<evidence type="ECO:0000256" key="4">
    <source>
        <dbReference type="ARBA" id="ARBA00022692"/>
    </source>
</evidence>
<dbReference type="GO" id="GO:0005886">
    <property type="term" value="C:plasma membrane"/>
    <property type="evidence" value="ECO:0007669"/>
    <property type="project" value="UniProtKB-SubCell"/>
</dbReference>
<dbReference type="EMBL" id="CP045915">
    <property type="protein sequence ID" value="QGH34289.1"/>
    <property type="molecule type" value="Genomic_DNA"/>
</dbReference>
<proteinExistence type="predicted"/>
<sequence>MTKESKISFLFFAPAGIFMLIFLFFPVMLLIKDSFFQVDMISQDSGTFVGMSNYIESIKSDRFLGATTNTLIYVVVAVSVELLLGLFFAMLLNTGFKGHGFVRTILLSPLMIAPLVSGLIWKFMLNSQFGIVNQLLYDFNITSSRNAIQWLSDDRTALLSTIIADIWLTTPFMMLVLLAGLQGIPVTLYESAKIDGANKIKTFFYITLPSLLPVMVVAILIRTVDAARTFDIVWVLTQGGPANSSEVLSTYMYKTLTRYGEVGESSAMAVLFIILLLLLSSYFLVSMFKANKK</sequence>
<feature type="transmembrane region" description="Helical" evidence="7">
    <location>
        <begin position="71"/>
        <end position="92"/>
    </location>
</feature>
<evidence type="ECO:0000256" key="5">
    <source>
        <dbReference type="ARBA" id="ARBA00022989"/>
    </source>
</evidence>